<evidence type="ECO:0000256" key="5">
    <source>
        <dbReference type="ARBA" id="ARBA00023163"/>
    </source>
</evidence>
<dbReference type="InterPro" id="IPR036864">
    <property type="entry name" value="Zn2-C6_fun-type_DNA-bd_sf"/>
</dbReference>
<proteinExistence type="predicted"/>
<evidence type="ECO:0008006" key="12">
    <source>
        <dbReference type="Google" id="ProtNLM"/>
    </source>
</evidence>
<evidence type="ECO:0000259" key="9">
    <source>
        <dbReference type="PROSITE" id="PS50048"/>
    </source>
</evidence>
<dbReference type="PROSITE" id="PS50157">
    <property type="entry name" value="ZINC_FINGER_C2H2_2"/>
    <property type="match status" value="2"/>
</dbReference>
<organism evidence="11">
    <name type="scientific">Petromyces alliaceus</name>
    <name type="common">Aspergillus alliaceus</name>
    <dbReference type="NCBI Taxonomy" id="209559"/>
    <lineage>
        <taxon>Eukaryota</taxon>
        <taxon>Fungi</taxon>
        <taxon>Dikarya</taxon>
        <taxon>Ascomycota</taxon>
        <taxon>Pezizomycotina</taxon>
        <taxon>Eurotiomycetes</taxon>
        <taxon>Eurotiomycetidae</taxon>
        <taxon>Eurotiales</taxon>
        <taxon>Aspergillaceae</taxon>
        <taxon>Aspergillus</taxon>
        <taxon>Aspergillus subgen. Circumdati</taxon>
    </lineage>
</organism>
<gene>
    <name evidence="11" type="ORF">BDV23DRAFT_190598</name>
</gene>
<keyword evidence="2" id="KW-0862">Zinc</keyword>
<dbReference type="Pfam" id="PF04082">
    <property type="entry name" value="Fungal_trans"/>
    <property type="match status" value="1"/>
</dbReference>
<keyword evidence="6" id="KW-0539">Nucleus</keyword>
<feature type="region of interest" description="Disordered" evidence="8">
    <location>
        <begin position="122"/>
        <end position="146"/>
    </location>
</feature>
<evidence type="ECO:0000313" key="11">
    <source>
        <dbReference type="EMBL" id="KAE8385723.1"/>
    </source>
</evidence>
<dbReference type="GO" id="GO:0000981">
    <property type="term" value="F:DNA-binding transcription factor activity, RNA polymerase II-specific"/>
    <property type="evidence" value="ECO:0007669"/>
    <property type="project" value="InterPro"/>
</dbReference>
<evidence type="ECO:0000256" key="8">
    <source>
        <dbReference type="SAM" id="MobiDB-lite"/>
    </source>
</evidence>
<keyword evidence="5" id="KW-0804">Transcription</keyword>
<reference evidence="11" key="1">
    <citation type="submission" date="2019-04" db="EMBL/GenBank/DDBJ databases">
        <title>Friends and foes A comparative genomics studyof 23 Aspergillus species from section Flavi.</title>
        <authorList>
            <consortium name="DOE Joint Genome Institute"/>
            <person name="Kjaerbolling I."/>
            <person name="Vesth T."/>
            <person name="Frisvad J.C."/>
            <person name="Nybo J.L."/>
            <person name="Theobald S."/>
            <person name="Kildgaard S."/>
            <person name="Isbrandt T."/>
            <person name="Kuo A."/>
            <person name="Sato A."/>
            <person name="Lyhne E.K."/>
            <person name="Kogle M.E."/>
            <person name="Wiebenga A."/>
            <person name="Kun R.S."/>
            <person name="Lubbers R.J."/>
            <person name="Makela M.R."/>
            <person name="Barry K."/>
            <person name="Chovatia M."/>
            <person name="Clum A."/>
            <person name="Daum C."/>
            <person name="Haridas S."/>
            <person name="He G."/>
            <person name="LaButti K."/>
            <person name="Lipzen A."/>
            <person name="Mondo S."/>
            <person name="Riley R."/>
            <person name="Salamov A."/>
            <person name="Simmons B.A."/>
            <person name="Magnuson J.K."/>
            <person name="Henrissat B."/>
            <person name="Mortensen U.H."/>
            <person name="Larsen T.O."/>
            <person name="Devries R.P."/>
            <person name="Grigoriev I.V."/>
            <person name="Machida M."/>
            <person name="Baker S.E."/>
            <person name="Andersen M.R."/>
        </authorList>
    </citation>
    <scope>NUCLEOTIDE SEQUENCE [LARGE SCALE GENOMIC DNA]</scope>
    <source>
        <strain evidence="11">IBT 14317</strain>
    </source>
</reference>
<dbReference type="Proteomes" id="UP000326877">
    <property type="component" value="Unassembled WGS sequence"/>
</dbReference>
<keyword evidence="7" id="KW-0863">Zinc-finger</keyword>
<dbReference type="GO" id="GO:0008270">
    <property type="term" value="F:zinc ion binding"/>
    <property type="evidence" value="ECO:0007669"/>
    <property type="project" value="UniProtKB-KW"/>
</dbReference>
<dbReference type="PROSITE" id="PS50048">
    <property type="entry name" value="ZN2_CY6_FUNGAL_2"/>
    <property type="match status" value="1"/>
</dbReference>
<dbReference type="InterPro" id="IPR013087">
    <property type="entry name" value="Znf_C2H2_type"/>
</dbReference>
<evidence type="ECO:0000256" key="1">
    <source>
        <dbReference type="ARBA" id="ARBA00022723"/>
    </source>
</evidence>
<keyword evidence="3" id="KW-0805">Transcription regulation</keyword>
<dbReference type="GO" id="GO:0009893">
    <property type="term" value="P:positive regulation of metabolic process"/>
    <property type="evidence" value="ECO:0007669"/>
    <property type="project" value="UniProtKB-ARBA"/>
</dbReference>
<dbReference type="SMART" id="SM00066">
    <property type="entry name" value="GAL4"/>
    <property type="match status" value="1"/>
</dbReference>
<feature type="domain" description="Zn(2)-C6 fungal-type" evidence="9">
    <location>
        <begin position="89"/>
        <end position="118"/>
    </location>
</feature>
<name>A0A5N7BVR0_PETAA</name>
<keyword evidence="4" id="KW-0238">DNA-binding</keyword>
<dbReference type="InterPro" id="IPR001138">
    <property type="entry name" value="Zn2Cys6_DnaBD"/>
</dbReference>
<sequence>MEESGSEIEFFQRLSDPFVYDTFWCQFPGCNARYRRKGHLKRHEASNHAQLQAFVCSICGSQYRRSDTLRRHVQRQHKTTEPLGRARRACAGCHTGKSRCEGGVPCEECVRRNIPCSFQDKGGIAEQQHSRNRTPLPSSPSHERSPEFYWGKRKQYVDHYFEVFHPRWPFIHKGTFNLHQETPLLLQSMVAIGMWTSKESSAQSAAVELHEKLDSAIRGQREKWDASEVEGACSNCFWPIATYQAILLHIIFSVLTRSGGVVNLDLKASISAEDLTLLKSLVESCRRLGMFSYPNMLARYKEADLPSFVWLGVEEFKRYSISLYKLCGKLSSTGPGDKPLLPASELQFPLPSNDPLWNSIERDEWEANAKEENAVSLNNELREKWISKFANMLEFLAL</sequence>
<evidence type="ECO:0000256" key="6">
    <source>
        <dbReference type="ARBA" id="ARBA00023242"/>
    </source>
</evidence>
<dbReference type="GO" id="GO:0006351">
    <property type="term" value="P:DNA-templated transcription"/>
    <property type="evidence" value="ECO:0007669"/>
    <property type="project" value="InterPro"/>
</dbReference>
<dbReference type="InterPro" id="IPR007219">
    <property type="entry name" value="XnlR_reg_dom"/>
</dbReference>
<dbReference type="InterPro" id="IPR036236">
    <property type="entry name" value="Znf_C2H2_sf"/>
</dbReference>
<dbReference type="EMBL" id="ML735327">
    <property type="protein sequence ID" value="KAE8385723.1"/>
    <property type="molecule type" value="Genomic_DNA"/>
</dbReference>
<dbReference type="PROSITE" id="PS00028">
    <property type="entry name" value="ZINC_FINGER_C2H2_1"/>
    <property type="match status" value="2"/>
</dbReference>
<evidence type="ECO:0000256" key="3">
    <source>
        <dbReference type="ARBA" id="ARBA00023015"/>
    </source>
</evidence>
<accession>A0A5N7BVR0</accession>
<feature type="domain" description="C2H2-type" evidence="10">
    <location>
        <begin position="54"/>
        <end position="82"/>
    </location>
</feature>
<dbReference type="SUPFAM" id="SSF57701">
    <property type="entry name" value="Zn2/Cys6 DNA-binding domain"/>
    <property type="match status" value="1"/>
</dbReference>
<protein>
    <recommendedName>
        <fullName evidence="12">C2H2 type zinc finger domain protein</fullName>
    </recommendedName>
</protein>
<dbReference type="PANTHER" id="PTHR47660:SF7">
    <property type="entry name" value="TRANSCRIPTION FACTOR WITH C2H2 AND ZN(2)-CYS(6) DNA BINDING DOMAIN (EUROFUNG)"/>
    <property type="match status" value="1"/>
</dbReference>
<dbReference type="AlphaFoldDB" id="A0A5N7BVR0"/>
<dbReference type="PROSITE" id="PS00463">
    <property type="entry name" value="ZN2_CY6_FUNGAL_1"/>
    <property type="match status" value="1"/>
</dbReference>
<evidence type="ECO:0000256" key="2">
    <source>
        <dbReference type="ARBA" id="ARBA00022833"/>
    </source>
</evidence>
<evidence type="ECO:0000256" key="4">
    <source>
        <dbReference type="ARBA" id="ARBA00023125"/>
    </source>
</evidence>
<evidence type="ECO:0000256" key="7">
    <source>
        <dbReference type="PROSITE-ProRule" id="PRU00042"/>
    </source>
</evidence>
<feature type="domain" description="C2H2-type" evidence="10">
    <location>
        <begin position="23"/>
        <end position="53"/>
    </location>
</feature>
<dbReference type="SMART" id="SM00355">
    <property type="entry name" value="ZnF_C2H2"/>
    <property type="match status" value="2"/>
</dbReference>
<dbReference type="CDD" id="cd12148">
    <property type="entry name" value="fungal_TF_MHR"/>
    <property type="match status" value="1"/>
</dbReference>
<dbReference type="GO" id="GO:0003677">
    <property type="term" value="F:DNA binding"/>
    <property type="evidence" value="ECO:0007669"/>
    <property type="project" value="UniProtKB-KW"/>
</dbReference>
<keyword evidence="1" id="KW-0479">Metal-binding</keyword>
<dbReference type="PANTHER" id="PTHR47660">
    <property type="entry name" value="TRANSCRIPTION FACTOR WITH C2H2 AND ZN(2)-CYS(6) DNA BINDING DOMAIN (EUROFUNG)-RELATED-RELATED"/>
    <property type="match status" value="1"/>
</dbReference>
<dbReference type="Gene3D" id="3.30.160.60">
    <property type="entry name" value="Classic Zinc Finger"/>
    <property type="match status" value="2"/>
</dbReference>
<dbReference type="OrthoDB" id="10261408at2759"/>
<evidence type="ECO:0000259" key="10">
    <source>
        <dbReference type="PROSITE" id="PS50157"/>
    </source>
</evidence>
<dbReference type="Pfam" id="PF00172">
    <property type="entry name" value="Zn_clus"/>
    <property type="match status" value="1"/>
</dbReference>
<dbReference type="SUPFAM" id="SSF57667">
    <property type="entry name" value="beta-beta-alpha zinc fingers"/>
    <property type="match status" value="1"/>
</dbReference>
<dbReference type="Gene3D" id="4.10.240.10">
    <property type="entry name" value="Zn(2)-C6 fungal-type DNA-binding domain"/>
    <property type="match status" value="1"/>
</dbReference>
<dbReference type="CDD" id="cd00067">
    <property type="entry name" value="GAL4"/>
    <property type="match status" value="1"/>
</dbReference>